<evidence type="ECO:0000313" key="2">
    <source>
        <dbReference type="Proteomes" id="UP000017148"/>
    </source>
</evidence>
<name>U7D6H6_9BACT</name>
<evidence type="ECO:0000313" key="1">
    <source>
        <dbReference type="EMBL" id="ERP31538.1"/>
    </source>
</evidence>
<gene>
    <name evidence="1" type="ORF">CALK_1583</name>
</gene>
<proteinExistence type="predicted"/>
<dbReference type="RefSeq" id="WP_022637036.1">
    <property type="nucleotide sequence ID" value="NZ_ASJR01000012.1"/>
</dbReference>
<dbReference type="OrthoDB" id="1524254at2"/>
<keyword evidence="2" id="KW-1185">Reference proteome</keyword>
<reference evidence="1 2" key="1">
    <citation type="journal article" date="2013" name="Environ. Microbiol.">
        <title>Genome analysis of Chitinivibrio alkaliphilus gen. nov., sp. nov., a novel extremely haloalkaliphilic anaerobic chitinolytic bacterium from the candidate phylum Termite Group 3.</title>
        <authorList>
            <person name="Sorokin D.Y."/>
            <person name="Gumerov V.M."/>
            <person name="Rakitin A.L."/>
            <person name="Beletsky A.V."/>
            <person name="Damste J.S."/>
            <person name="Muyzer G."/>
            <person name="Mardanov A.V."/>
            <person name="Ravin N.V."/>
        </authorList>
    </citation>
    <scope>NUCLEOTIDE SEQUENCE [LARGE SCALE GENOMIC DNA]</scope>
    <source>
        <strain evidence="1 2">ACht1</strain>
    </source>
</reference>
<dbReference type="Proteomes" id="UP000017148">
    <property type="component" value="Unassembled WGS sequence"/>
</dbReference>
<organism evidence="1 2">
    <name type="scientific">Chitinivibrio alkaliphilus ACht1</name>
    <dbReference type="NCBI Taxonomy" id="1313304"/>
    <lineage>
        <taxon>Bacteria</taxon>
        <taxon>Pseudomonadati</taxon>
        <taxon>Fibrobacterota</taxon>
        <taxon>Chitinivibrionia</taxon>
        <taxon>Chitinivibrionales</taxon>
        <taxon>Chitinivibrionaceae</taxon>
        <taxon>Chitinivibrio</taxon>
    </lineage>
</organism>
<sequence length="235" mass="27193">MAFLKPLLCVYLLVLPLWGTDELRIEMEQDNGDDVTIDITGEDHPDMKSEWGAAFMSMAVPGTGHLYVEDHRRAALYFAVEAVVLTGMIYSRRTSNRTMDNAFALAEREAGTKADFDRDNNYWLYMSIFESSDDYNIALEQGRSFDRKITDPDHEWRWSSRANQERYTDLRDSADQWEDAWALFLGGMALNRLIAFIDSRISARNYNTQRFSQLQIHPTYSVTHNETGIRGTFLF</sequence>
<accession>U7D6H6</accession>
<dbReference type="eggNOG" id="ENOG50334Y2">
    <property type="taxonomic scope" value="Bacteria"/>
</dbReference>
<protein>
    <recommendedName>
        <fullName evidence="3">DUF5683 domain-containing protein</fullName>
    </recommendedName>
</protein>
<dbReference type="AlphaFoldDB" id="U7D6H6"/>
<evidence type="ECO:0008006" key="3">
    <source>
        <dbReference type="Google" id="ProtNLM"/>
    </source>
</evidence>
<dbReference type="STRING" id="1313304.CALK_1583"/>
<comment type="caution">
    <text evidence="1">The sequence shown here is derived from an EMBL/GenBank/DDBJ whole genome shotgun (WGS) entry which is preliminary data.</text>
</comment>
<dbReference type="EMBL" id="ASJR01000012">
    <property type="protein sequence ID" value="ERP31538.1"/>
    <property type="molecule type" value="Genomic_DNA"/>
</dbReference>